<protein>
    <submittedName>
        <fullName evidence="1">Uncharacterized protein</fullName>
    </submittedName>
</protein>
<sequence length="197" mass="22544">MTLLSPLKHLNQRLKSVDEYSFTPTPAPLPLDSWDTVKLQCWIDKVAAAHSTFPMDIDDKDAMDIDRVEYEGEITNLPPWPYGYTYEVNDSSGTTNIIIGPPSPRGLPDPLQPRLKSLFASKRHLRLKFHLLRGQYDMFEGFKCLGDALAWSLSAFKEKIASVDINLPQELDAHARQTPLRNLDLSWVPNWTYQIFQ</sequence>
<accession>A0ACD3B0Q1</accession>
<evidence type="ECO:0000313" key="1">
    <source>
        <dbReference type="EMBL" id="TFK71559.1"/>
    </source>
</evidence>
<dbReference type="Proteomes" id="UP000308600">
    <property type="component" value="Unassembled WGS sequence"/>
</dbReference>
<proteinExistence type="predicted"/>
<keyword evidence="2" id="KW-1185">Reference proteome</keyword>
<dbReference type="EMBL" id="ML208296">
    <property type="protein sequence ID" value="TFK71559.1"/>
    <property type="molecule type" value="Genomic_DNA"/>
</dbReference>
<reference evidence="1 2" key="1">
    <citation type="journal article" date="2019" name="Nat. Ecol. Evol.">
        <title>Megaphylogeny resolves global patterns of mushroom evolution.</title>
        <authorList>
            <person name="Varga T."/>
            <person name="Krizsan K."/>
            <person name="Foldi C."/>
            <person name="Dima B."/>
            <person name="Sanchez-Garcia M."/>
            <person name="Sanchez-Ramirez S."/>
            <person name="Szollosi G.J."/>
            <person name="Szarkandi J.G."/>
            <person name="Papp V."/>
            <person name="Albert L."/>
            <person name="Andreopoulos W."/>
            <person name="Angelini C."/>
            <person name="Antonin V."/>
            <person name="Barry K.W."/>
            <person name="Bougher N.L."/>
            <person name="Buchanan P."/>
            <person name="Buyck B."/>
            <person name="Bense V."/>
            <person name="Catcheside P."/>
            <person name="Chovatia M."/>
            <person name="Cooper J."/>
            <person name="Damon W."/>
            <person name="Desjardin D."/>
            <person name="Finy P."/>
            <person name="Geml J."/>
            <person name="Haridas S."/>
            <person name="Hughes K."/>
            <person name="Justo A."/>
            <person name="Karasinski D."/>
            <person name="Kautmanova I."/>
            <person name="Kiss B."/>
            <person name="Kocsube S."/>
            <person name="Kotiranta H."/>
            <person name="LaButti K.M."/>
            <person name="Lechner B.E."/>
            <person name="Liimatainen K."/>
            <person name="Lipzen A."/>
            <person name="Lukacs Z."/>
            <person name="Mihaltcheva S."/>
            <person name="Morgado L.N."/>
            <person name="Niskanen T."/>
            <person name="Noordeloos M.E."/>
            <person name="Ohm R.A."/>
            <person name="Ortiz-Santana B."/>
            <person name="Ovrebo C."/>
            <person name="Racz N."/>
            <person name="Riley R."/>
            <person name="Savchenko A."/>
            <person name="Shiryaev A."/>
            <person name="Soop K."/>
            <person name="Spirin V."/>
            <person name="Szebenyi C."/>
            <person name="Tomsovsky M."/>
            <person name="Tulloss R.E."/>
            <person name="Uehling J."/>
            <person name="Grigoriev I.V."/>
            <person name="Vagvolgyi C."/>
            <person name="Papp T."/>
            <person name="Martin F.M."/>
            <person name="Miettinen O."/>
            <person name="Hibbett D.S."/>
            <person name="Nagy L.G."/>
        </authorList>
    </citation>
    <scope>NUCLEOTIDE SEQUENCE [LARGE SCALE GENOMIC DNA]</scope>
    <source>
        <strain evidence="1 2">NL-1719</strain>
    </source>
</reference>
<gene>
    <name evidence="1" type="ORF">BDN72DRAFT_433422</name>
</gene>
<organism evidence="1 2">
    <name type="scientific">Pluteus cervinus</name>
    <dbReference type="NCBI Taxonomy" id="181527"/>
    <lineage>
        <taxon>Eukaryota</taxon>
        <taxon>Fungi</taxon>
        <taxon>Dikarya</taxon>
        <taxon>Basidiomycota</taxon>
        <taxon>Agaricomycotina</taxon>
        <taxon>Agaricomycetes</taxon>
        <taxon>Agaricomycetidae</taxon>
        <taxon>Agaricales</taxon>
        <taxon>Pluteineae</taxon>
        <taxon>Pluteaceae</taxon>
        <taxon>Pluteus</taxon>
    </lineage>
</organism>
<evidence type="ECO:0000313" key="2">
    <source>
        <dbReference type="Proteomes" id="UP000308600"/>
    </source>
</evidence>
<name>A0ACD3B0Q1_9AGAR</name>